<accession>A0A1E5QA16</accession>
<name>A0A1E5QA16_9PROT</name>
<proteinExistence type="predicted"/>
<comment type="caution">
    <text evidence="1">The sequence shown here is derived from an EMBL/GenBank/DDBJ whole genome shotgun (WGS) entry which is preliminary data.</text>
</comment>
<dbReference type="OrthoDB" id="7366680at2"/>
<dbReference type="STRING" id="28181.BEN30_06120"/>
<keyword evidence="2" id="KW-1185">Reference proteome</keyword>
<dbReference type="Gene3D" id="3.40.30.10">
    <property type="entry name" value="Glutaredoxin"/>
    <property type="match status" value="1"/>
</dbReference>
<evidence type="ECO:0000313" key="1">
    <source>
        <dbReference type="EMBL" id="OEJ68501.1"/>
    </source>
</evidence>
<dbReference type="SUPFAM" id="SSF52833">
    <property type="entry name" value="Thioredoxin-like"/>
    <property type="match status" value="1"/>
</dbReference>
<dbReference type="CDD" id="cd02980">
    <property type="entry name" value="TRX_Fd_family"/>
    <property type="match status" value="1"/>
</dbReference>
<dbReference type="EMBL" id="MCGG01000013">
    <property type="protein sequence ID" value="OEJ68501.1"/>
    <property type="molecule type" value="Genomic_DNA"/>
</dbReference>
<protein>
    <recommendedName>
        <fullName evidence="3">Ferredoxin</fullName>
    </recommendedName>
</protein>
<dbReference type="InterPro" id="IPR036249">
    <property type="entry name" value="Thioredoxin-like_sf"/>
</dbReference>
<sequence>MTQPKTIYVCINKKGGPACIGPQSRAIFRALHTRARERGGDVVVERLTCMGECSHGPNAKIHGGAVFNEVSLDDVERILDVAEGKTSV</sequence>
<dbReference type="RefSeq" id="WP_069957164.1">
    <property type="nucleotide sequence ID" value="NZ_MCGG01000013.1"/>
</dbReference>
<gene>
    <name evidence="1" type="ORF">BEN30_06120</name>
</gene>
<evidence type="ECO:0000313" key="2">
    <source>
        <dbReference type="Proteomes" id="UP000095347"/>
    </source>
</evidence>
<reference evidence="2" key="1">
    <citation type="submission" date="2016-07" db="EMBL/GenBank/DDBJ databases">
        <authorList>
            <person name="Florea S."/>
            <person name="Webb J.S."/>
            <person name="Jaromczyk J."/>
            <person name="Schardl C.L."/>
        </authorList>
    </citation>
    <scope>NUCLEOTIDE SEQUENCE [LARGE SCALE GENOMIC DNA]</scope>
    <source>
        <strain evidence="2">MV-1</strain>
    </source>
</reference>
<organism evidence="1 2">
    <name type="scientific">Magnetovibrio blakemorei</name>
    <dbReference type="NCBI Taxonomy" id="28181"/>
    <lineage>
        <taxon>Bacteria</taxon>
        <taxon>Pseudomonadati</taxon>
        <taxon>Pseudomonadota</taxon>
        <taxon>Alphaproteobacteria</taxon>
        <taxon>Rhodospirillales</taxon>
        <taxon>Magnetovibrionaceae</taxon>
        <taxon>Magnetovibrio</taxon>
    </lineage>
</organism>
<evidence type="ECO:0008006" key="3">
    <source>
        <dbReference type="Google" id="ProtNLM"/>
    </source>
</evidence>
<dbReference type="AlphaFoldDB" id="A0A1E5QA16"/>
<dbReference type="Proteomes" id="UP000095347">
    <property type="component" value="Unassembled WGS sequence"/>
</dbReference>